<proteinExistence type="predicted"/>
<feature type="region of interest" description="Disordered" evidence="1">
    <location>
        <begin position="170"/>
        <end position="195"/>
    </location>
</feature>
<protein>
    <submittedName>
        <fullName evidence="2">Uncharacterized protein</fullName>
    </submittedName>
</protein>
<sequence length="383" mass="42338">MAPRILLYGNALGPLNHLFKRVLLTSSRRSSKWVPYPPAHLLHRRAPKILSQASKDPANRGFLMSGFKLYVGLSMVYLSGRSSSSVQQFRSYSEDDVHAFRAIAEEPEIVDLFLTYPSIYVYCLYFILTFIKFFGDWLGNRANIGGNTDSDEVTSDSQKVTSSSFGFPTHYSSVPSRSTDSVSPTTSLASLREDADSEDIHQASSGLHLLHESQNVGNGPLTEKIDAGSNSPYLLHSFAGDHGTSSISGTDYVPLLHEDKFQGNNTAYIDGQKTHGIASWGTVLHNTAEFNSDPSLPFPSTPSSSMGSVHEHTILGDLLMCKTHLTKDAKSSQSLQSNWQVLNVVAHQWCYLTSVAIVFLDQKDIIRAFYRLRSLLKPIELQA</sequence>
<dbReference type="Proteomes" id="UP001359559">
    <property type="component" value="Unassembled WGS sequence"/>
</dbReference>
<reference evidence="2 3" key="1">
    <citation type="submission" date="2024-01" db="EMBL/GenBank/DDBJ databases">
        <title>The genomes of 5 underutilized Papilionoideae crops provide insights into root nodulation and disease resistance.</title>
        <authorList>
            <person name="Yuan L."/>
        </authorList>
    </citation>
    <scope>NUCLEOTIDE SEQUENCE [LARGE SCALE GENOMIC DNA]</scope>
    <source>
        <strain evidence="2">LY-2023</strain>
        <tissue evidence="2">Leaf</tissue>
    </source>
</reference>
<comment type="caution">
    <text evidence="2">The sequence shown here is derived from an EMBL/GenBank/DDBJ whole genome shotgun (WGS) entry which is preliminary data.</text>
</comment>
<accession>A0AAN9JNF6</accession>
<gene>
    <name evidence="2" type="ORF">RJT34_13395</name>
</gene>
<evidence type="ECO:0000313" key="2">
    <source>
        <dbReference type="EMBL" id="KAK7302505.1"/>
    </source>
</evidence>
<feature type="compositionally biased region" description="Low complexity" evidence="1">
    <location>
        <begin position="172"/>
        <end position="187"/>
    </location>
</feature>
<keyword evidence="3" id="KW-1185">Reference proteome</keyword>
<organism evidence="2 3">
    <name type="scientific">Clitoria ternatea</name>
    <name type="common">Butterfly pea</name>
    <dbReference type="NCBI Taxonomy" id="43366"/>
    <lineage>
        <taxon>Eukaryota</taxon>
        <taxon>Viridiplantae</taxon>
        <taxon>Streptophyta</taxon>
        <taxon>Embryophyta</taxon>
        <taxon>Tracheophyta</taxon>
        <taxon>Spermatophyta</taxon>
        <taxon>Magnoliopsida</taxon>
        <taxon>eudicotyledons</taxon>
        <taxon>Gunneridae</taxon>
        <taxon>Pentapetalae</taxon>
        <taxon>rosids</taxon>
        <taxon>fabids</taxon>
        <taxon>Fabales</taxon>
        <taxon>Fabaceae</taxon>
        <taxon>Papilionoideae</taxon>
        <taxon>50 kb inversion clade</taxon>
        <taxon>NPAAA clade</taxon>
        <taxon>indigoferoid/millettioid clade</taxon>
        <taxon>Phaseoleae</taxon>
        <taxon>Clitoria</taxon>
    </lineage>
</organism>
<dbReference type="AlphaFoldDB" id="A0AAN9JNF6"/>
<dbReference type="EMBL" id="JAYKXN010000003">
    <property type="protein sequence ID" value="KAK7302505.1"/>
    <property type="molecule type" value="Genomic_DNA"/>
</dbReference>
<evidence type="ECO:0000313" key="3">
    <source>
        <dbReference type="Proteomes" id="UP001359559"/>
    </source>
</evidence>
<evidence type="ECO:0000256" key="1">
    <source>
        <dbReference type="SAM" id="MobiDB-lite"/>
    </source>
</evidence>
<name>A0AAN9JNF6_CLITE</name>